<gene>
    <name evidence="7" type="ORF">V757_12170</name>
</gene>
<keyword evidence="2 5" id="KW-0812">Transmembrane</keyword>
<dbReference type="PANTHER" id="PTHR41335">
    <property type="entry name" value="MEMBRANE PROTEIN-RELATED"/>
    <property type="match status" value="1"/>
</dbReference>
<evidence type="ECO:0000313" key="7">
    <source>
        <dbReference type="EMBL" id="ETD66806.1"/>
    </source>
</evidence>
<dbReference type="PANTHER" id="PTHR41335:SF1">
    <property type="entry name" value="MEMBRANE PROTEIN"/>
    <property type="match status" value="1"/>
</dbReference>
<feature type="transmembrane region" description="Helical" evidence="5">
    <location>
        <begin position="36"/>
        <end position="59"/>
    </location>
</feature>
<sequence length="111" mass="12482">MRYIIWALRLVVFILIVLFATKNTQTVVVSFYGGWAIDIPLILVILGSFILGALYMYLLSLPTRFTRSREISRLKGEVQDLQTNLQNVQHVSQSNTAVTAVVPPDGFVANR</sequence>
<dbReference type="PATRIC" id="fig|1414851.3.peg.2538"/>
<dbReference type="Proteomes" id="UP000018766">
    <property type="component" value="Unassembled WGS sequence"/>
</dbReference>
<keyword evidence="8" id="KW-1185">Reference proteome</keyword>
<keyword evidence="3 5" id="KW-1133">Transmembrane helix</keyword>
<reference evidence="7 8" key="1">
    <citation type="submission" date="2013-11" db="EMBL/GenBank/DDBJ databases">
        <title>Genomic analysis of Pelistega sp. HM-7.</title>
        <authorList>
            <person name="Kumbhare S.V."/>
            <person name="Shetty S.A."/>
            <person name="Sharma O."/>
            <person name="Dhotre D.P."/>
        </authorList>
    </citation>
    <scope>NUCLEOTIDE SEQUENCE [LARGE SCALE GENOMIC DNA]</scope>
    <source>
        <strain evidence="7 8">HM-7</strain>
    </source>
</reference>
<protein>
    <submittedName>
        <fullName evidence="7">Membrane protein</fullName>
    </submittedName>
</protein>
<evidence type="ECO:0000256" key="2">
    <source>
        <dbReference type="ARBA" id="ARBA00022692"/>
    </source>
</evidence>
<dbReference type="EMBL" id="AYSV01000134">
    <property type="protein sequence ID" value="ETD66806.1"/>
    <property type="molecule type" value="Genomic_DNA"/>
</dbReference>
<evidence type="ECO:0000259" key="6">
    <source>
        <dbReference type="Pfam" id="PF06305"/>
    </source>
</evidence>
<dbReference type="GO" id="GO:0005886">
    <property type="term" value="C:plasma membrane"/>
    <property type="evidence" value="ECO:0007669"/>
    <property type="project" value="InterPro"/>
</dbReference>
<dbReference type="RefSeq" id="WP_023953244.1">
    <property type="nucleotide sequence ID" value="NZ_AYSV01000134.1"/>
</dbReference>
<name>V8FSD5_9BURK</name>
<dbReference type="OrthoDB" id="7066519at2"/>
<evidence type="ECO:0000256" key="5">
    <source>
        <dbReference type="SAM" id="Phobius"/>
    </source>
</evidence>
<comment type="caution">
    <text evidence="7">The sequence shown here is derived from an EMBL/GenBank/DDBJ whole genome shotgun (WGS) entry which is preliminary data.</text>
</comment>
<proteinExistence type="predicted"/>
<accession>V8FSD5</accession>
<dbReference type="AlphaFoldDB" id="V8FSD5"/>
<evidence type="ECO:0000256" key="4">
    <source>
        <dbReference type="ARBA" id="ARBA00023136"/>
    </source>
</evidence>
<organism evidence="7 8">
    <name type="scientific">Pelistega indica</name>
    <dbReference type="NCBI Taxonomy" id="1414851"/>
    <lineage>
        <taxon>Bacteria</taxon>
        <taxon>Pseudomonadati</taxon>
        <taxon>Pseudomonadota</taxon>
        <taxon>Betaproteobacteria</taxon>
        <taxon>Burkholderiales</taxon>
        <taxon>Alcaligenaceae</taxon>
        <taxon>Pelistega</taxon>
    </lineage>
</organism>
<evidence type="ECO:0000256" key="3">
    <source>
        <dbReference type="ARBA" id="ARBA00022989"/>
    </source>
</evidence>
<keyword evidence="1" id="KW-1003">Cell membrane</keyword>
<evidence type="ECO:0000256" key="1">
    <source>
        <dbReference type="ARBA" id="ARBA00022475"/>
    </source>
</evidence>
<dbReference type="InterPro" id="IPR010445">
    <property type="entry name" value="LapA_dom"/>
</dbReference>
<dbReference type="Pfam" id="PF06305">
    <property type="entry name" value="LapA_dom"/>
    <property type="match status" value="1"/>
</dbReference>
<keyword evidence="4 5" id="KW-0472">Membrane</keyword>
<feature type="domain" description="Lipopolysaccharide assembly protein A" evidence="6">
    <location>
        <begin position="22"/>
        <end position="85"/>
    </location>
</feature>
<evidence type="ECO:0000313" key="8">
    <source>
        <dbReference type="Proteomes" id="UP000018766"/>
    </source>
</evidence>